<evidence type="ECO:0000256" key="12">
    <source>
        <dbReference type="PROSITE-ProRule" id="PRU00035"/>
    </source>
</evidence>
<evidence type="ECO:0000259" key="14">
    <source>
        <dbReference type="PROSITE" id="PS50014"/>
    </source>
</evidence>
<dbReference type="InterPro" id="IPR001487">
    <property type="entry name" value="Bromodomain"/>
</dbReference>
<keyword evidence="7 12" id="KW-0103">Bromodomain</keyword>
<dbReference type="GO" id="GO:0000123">
    <property type="term" value="C:histone acetyltransferase complex"/>
    <property type="evidence" value="ECO:0007669"/>
    <property type="project" value="TreeGrafter"/>
</dbReference>
<evidence type="ECO:0000256" key="11">
    <source>
        <dbReference type="ARBA" id="ARBA00023315"/>
    </source>
</evidence>
<dbReference type="InterPro" id="IPR018359">
    <property type="entry name" value="Bromodomain_CS"/>
</dbReference>
<comment type="similarity">
    <text evidence="2">Belongs to the acetyltransferase family. GCN5 subfamily.</text>
</comment>
<dbReference type="Pfam" id="PF00583">
    <property type="entry name" value="Acetyltransf_1"/>
    <property type="match status" value="1"/>
</dbReference>
<dbReference type="SMART" id="SM00297">
    <property type="entry name" value="BROMO"/>
    <property type="match status" value="1"/>
</dbReference>
<gene>
    <name evidence="16" type="ORF">g.3231</name>
</gene>
<keyword evidence="10" id="KW-0539">Nucleus</keyword>
<dbReference type="GO" id="GO:0005634">
    <property type="term" value="C:nucleus"/>
    <property type="evidence" value="ECO:0007669"/>
    <property type="project" value="UniProtKB-SubCell"/>
</dbReference>
<evidence type="ECO:0000256" key="2">
    <source>
        <dbReference type="ARBA" id="ARBA00008607"/>
    </source>
</evidence>
<dbReference type="AlphaFoldDB" id="A0A1D1ZRV0"/>
<dbReference type="GO" id="GO:0045944">
    <property type="term" value="P:positive regulation of transcription by RNA polymerase II"/>
    <property type="evidence" value="ECO:0007669"/>
    <property type="project" value="TreeGrafter"/>
</dbReference>
<name>A0A1D1ZRV0_AUXPR</name>
<comment type="subcellular location">
    <subcellularLocation>
        <location evidence="1">Nucleus</location>
    </subcellularLocation>
</comment>
<evidence type="ECO:0000256" key="8">
    <source>
        <dbReference type="ARBA" id="ARBA00023159"/>
    </source>
</evidence>
<sequence length="410" mass="46017">MVDAEDPQPPSEAEVAGTPPKAEVKEEEDAGEPATAAPAAAPVLDTYTNRELKHLERERSGEVQAHYVINDGSPLSGRLLIGLKNVFSKCLPNMPKEYITRLVFDRRHRSVVITRNNTSIIAGITYRPFHSQRFAEIAFCAVAQSLQVSGFGTRLMSWTKLHARDQDGCQYFLTYADNNAVGYFSKQGFSKTISMEKERWHGFIKDYDGGTLMECHIHPTLPFTDFAGMVLHHKAALEAQVRKYTKGHVQYPGLDFWRSGPAVLPISDIPGVRESGWTEASAAAGSRGFQLVVDGARLEPTPEALHKCMTFLVKRIKAEPDSWPFLTPVSKEEVPDYYDVIKDPIDLTTIQERLASRAFYQTLDIFAADVLRMFNNAKIYNAADTIFHKIAMRLSNDFQRWVVGSVVWTD</sequence>
<feature type="region of interest" description="Disordered" evidence="13">
    <location>
        <begin position="1"/>
        <end position="42"/>
    </location>
</feature>
<organism evidence="16">
    <name type="scientific">Auxenochlorella protothecoides</name>
    <name type="common">Green microalga</name>
    <name type="synonym">Chlorella protothecoides</name>
    <dbReference type="NCBI Taxonomy" id="3075"/>
    <lineage>
        <taxon>Eukaryota</taxon>
        <taxon>Viridiplantae</taxon>
        <taxon>Chlorophyta</taxon>
        <taxon>core chlorophytes</taxon>
        <taxon>Trebouxiophyceae</taxon>
        <taxon>Chlorellales</taxon>
        <taxon>Chlorellaceae</taxon>
        <taxon>Auxenochlorella</taxon>
    </lineage>
</organism>
<evidence type="ECO:0000256" key="13">
    <source>
        <dbReference type="SAM" id="MobiDB-lite"/>
    </source>
</evidence>
<dbReference type="GO" id="GO:0010484">
    <property type="term" value="F:histone H3 acetyltransferase activity"/>
    <property type="evidence" value="ECO:0007669"/>
    <property type="project" value="TreeGrafter"/>
</dbReference>
<feature type="domain" description="N-acetyltransferase" evidence="15">
    <location>
        <begin position="67"/>
        <end position="218"/>
    </location>
</feature>
<feature type="compositionally biased region" description="Low complexity" evidence="13">
    <location>
        <begin position="32"/>
        <end position="42"/>
    </location>
</feature>
<keyword evidence="9" id="KW-0804">Transcription</keyword>
<dbReference type="CDD" id="cd04301">
    <property type="entry name" value="NAT_SF"/>
    <property type="match status" value="1"/>
</dbReference>
<dbReference type="SUPFAM" id="SSF47370">
    <property type="entry name" value="Bromodomain"/>
    <property type="match status" value="1"/>
</dbReference>
<evidence type="ECO:0000256" key="4">
    <source>
        <dbReference type="ARBA" id="ARBA00022679"/>
    </source>
</evidence>
<keyword evidence="5" id="KW-0156">Chromatin regulator</keyword>
<keyword evidence="8" id="KW-0010">Activator</keyword>
<dbReference type="SUPFAM" id="SSF55729">
    <property type="entry name" value="Acyl-CoA N-acyltransferases (Nat)"/>
    <property type="match status" value="1"/>
</dbReference>
<dbReference type="InterPro" id="IPR016181">
    <property type="entry name" value="Acyl_CoA_acyltransferase"/>
</dbReference>
<dbReference type="PROSITE" id="PS50014">
    <property type="entry name" value="BROMODOMAIN_2"/>
    <property type="match status" value="1"/>
</dbReference>
<dbReference type="InterPro" id="IPR036427">
    <property type="entry name" value="Bromodomain-like_sf"/>
</dbReference>
<dbReference type="Pfam" id="PF00439">
    <property type="entry name" value="Bromodomain"/>
    <property type="match status" value="1"/>
</dbReference>
<dbReference type="PANTHER" id="PTHR45750">
    <property type="entry name" value="GH11602P"/>
    <property type="match status" value="1"/>
</dbReference>
<evidence type="ECO:0000256" key="3">
    <source>
        <dbReference type="ARBA" id="ARBA00013184"/>
    </source>
</evidence>
<dbReference type="InterPro" id="IPR000182">
    <property type="entry name" value="GNAT_dom"/>
</dbReference>
<dbReference type="PROSITE" id="PS00633">
    <property type="entry name" value="BROMODOMAIN_1"/>
    <property type="match status" value="1"/>
</dbReference>
<keyword evidence="4" id="KW-0808">Transferase</keyword>
<accession>A0A1D1ZRV0</accession>
<evidence type="ECO:0000313" key="16">
    <source>
        <dbReference type="EMBL" id="JAT69423.1"/>
    </source>
</evidence>
<dbReference type="PRINTS" id="PR00503">
    <property type="entry name" value="BROMODOMAIN"/>
</dbReference>
<evidence type="ECO:0000256" key="5">
    <source>
        <dbReference type="ARBA" id="ARBA00022853"/>
    </source>
</evidence>
<evidence type="ECO:0000256" key="1">
    <source>
        <dbReference type="ARBA" id="ARBA00004123"/>
    </source>
</evidence>
<dbReference type="Gene3D" id="3.40.630.30">
    <property type="match status" value="1"/>
</dbReference>
<feature type="domain" description="Bromo" evidence="14">
    <location>
        <begin position="317"/>
        <end position="388"/>
    </location>
</feature>
<evidence type="ECO:0000256" key="10">
    <source>
        <dbReference type="ARBA" id="ARBA00023242"/>
    </source>
</evidence>
<keyword evidence="6" id="KW-0805">Transcription regulation</keyword>
<reference evidence="16" key="1">
    <citation type="submission" date="2015-08" db="EMBL/GenBank/DDBJ databases">
        <authorList>
            <person name="Babu N.S."/>
            <person name="Beckwith C.J."/>
            <person name="Beseler K.G."/>
            <person name="Brison A."/>
            <person name="Carone J.V."/>
            <person name="Caskin T.P."/>
            <person name="Diamond M."/>
            <person name="Durham M.E."/>
            <person name="Foxe J.M."/>
            <person name="Go M."/>
            <person name="Henderson B.A."/>
            <person name="Jones I.B."/>
            <person name="McGettigan J.A."/>
            <person name="Micheletti S.J."/>
            <person name="Nasrallah M.E."/>
            <person name="Ortiz D."/>
            <person name="Piller C.R."/>
            <person name="Privatt S.R."/>
            <person name="Schneider S.L."/>
            <person name="Sharp S."/>
            <person name="Smith T.C."/>
            <person name="Stanton J.D."/>
            <person name="Ullery H.E."/>
            <person name="Wilson R.J."/>
            <person name="Serrano M.G."/>
            <person name="Buck G."/>
            <person name="Lee V."/>
            <person name="Wang Y."/>
            <person name="Carvalho R."/>
            <person name="Voegtly L."/>
            <person name="Shi R."/>
            <person name="Duckworth R."/>
            <person name="Johnson A."/>
            <person name="Loviza R."/>
            <person name="Walstead R."/>
            <person name="Shah Z."/>
            <person name="Kiflezghi M."/>
            <person name="Wade K."/>
            <person name="Ball S.L."/>
            <person name="Bradley K.W."/>
            <person name="Asai D.J."/>
            <person name="Bowman C.A."/>
            <person name="Russell D.A."/>
            <person name="Pope W.H."/>
            <person name="Jacobs-Sera D."/>
            <person name="Hendrix R.W."/>
            <person name="Hatfull G.F."/>
        </authorList>
    </citation>
    <scope>NUCLEOTIDE SEQUENCE</scope>
</reference>
<dbReference type="InterPro" id="IPR037800">
    <property type="entry name" value="GCN5"/>
</dbReference>
<dbReference type="EMBL" id="GDKF01009199">
    <property type="protein sequence ID" value="JAT69423.1"/>
    <property type="molecule type" value="Transcribed_RNA"/>
</dbReference>
<dbReference type="EC" id="2.3.1.48" evidence="3"/>
<dbReference type="PROSITE" id="PS51186">
    <property type="entry name" value="GNAT"/>
    <property type="match status" value="1"/>
</dbReference>
<evidence type="ECO:0000256" key="7">
    <source>
        <dbReference type="ARBA" id="ARBA00023117"/>
    </source>
</evidence>
<keyword evidence="11" id="KW-0012">Acyltransferase</keyword>
<protein>
    <recommendedName>
        <fullName evidence="3">histone acetyltransferase</fullName>
        <ecNumber evidence="3">2.3.1.48</ecNumber>
    </recommendedName>
</protein>
<evidence type="ECO:0000256" key="6">
    <source>
        <dbReference type="ARBA" id="ARBA00023015"/>
    </source>
</evidence>
<dbReference type="Gene3D" id="1.20.920.10">
    <property type="entry name" value="Bromodomain-like"/>
    <property type="match status" value="1"/>
</dbReference>
<dbReference type="PANTHER" id="PTHR45750:SF3">
    <property type="entry name" value="HISTONE ACETYLTRANSFERASE"/>
    <property type="match status" value="1"/>
</dbReference>
<proteinExistence type="inferred from homology"/>
<evidence type="ECO:0000256" key="9">
    <source>
        <dbReference type="ARBA" id="ARBA00023163"/>
    </source>
</evidence>
<evidence type="ECO:0000259" key="15">
    <source>
        <dbReference type="PROSITE" id="PS51186"/>
    </source>
</evidence>